<dbReference type="Gene3D" id="3.40.50.720">
    <property type="entry name" value="NAD(P)-binding Rossmann-like Domain"/>
    <property type="match status" value="1"/>
</dbReference>
<dbReference type="Pfam" id="PF00106">
    <property type="entry name" value="adh_short"/>
    <property type="match status" value="1"/>
</dbReference>
<sequence length="354" mass="37982">MISYSLFNLLMPLSVIYSLILNSLVSLHLFSPPSPPSSQTCSAVSSGVAIVTGSNTGVGYATALALAGCGRTVVIACRSEEKGRKAVDDINEETGTKNAVWVERLDLNSFLSVRRFADAIKGKYDKISILVNNAGINTSGISADKLDQCFQVNYLSHFLLTDLLLPEILASGSGRVVNLSSVMHHFGSDFSSRSDWISAALPSAPNAYANSKLAAVVFTKELNRRYGEKGLRSIAVNPGAVNSDIWRSFNPTLRKYILGPLFDKVYLDTRQGATASFAAATGLSFSPSVVYLQPYWLPFNKLGVGGEGEVMYKGTHPAFEMLGVHVGYASVEPRVPEGGGEGLWEASKEAVGIR</sequence>
<dbReference type="PANTHER" id="PTHR43157:SF31">
    <property type="entry name" value="PHOSPHATIDYLINOSITOL-GLYCAN BIOSYNTHESIS CLASS F PROTEIN"/>
    <property type="match status" value="1"/>
</dbReference>
<comment type="similarity">
    <text evidence="2">Belongs to the short-chain dehydrogenases/reductases (SDR) family.</text>
</comment>
<evidence type="ECO:0000256" key="1">
    <source>
        <dbReference type="ARBA" id="ARBA00023002"/>
    </source>
</evidence>
<dbReference type="AlphaFoldDB" id="A0A9W7GBD8"/>
<organism evidence="3 4">
    <name type="scientific">Triparma columacea</name>
    <dbReference type="NCBI Taxonomy" id="722753"/>
    <lineage>
        <taxon>Eukaryota</taxon>
        <taxon>Sar</taxon>
        <taxon>Stramenopiles</taxon>
        <taxon>Ochrophyta</taxon>
        <taxon>Bolidophyceae</taxon>
        <taxon>Parmales</taxon>
        <taxon>Triparmaceae</taxon>
        <taxon>Triparma</taxon>
    </lineage>
</organism>
<accession>A0A9W7GBD8</accession>
<dbReference type="PRINTS" id="PR00081">
    <property type="entry name" value="GDHRDH"/>
</dbReference>
<name>A0A9W7GBD8_9STRA</name>
<keyword evidence="1" id="KW-0560">Oxidoreductase</keyword>
<dbReference type="OrthoDB" id="47007at2759"/>
<dbReference type="InterPro" id="IPR002347">
    <property type="entry name" value="SDR_fam"/>
</dbReference>
<evidence type="ECO:0000313" key="3">
    <source>
        <dbReference type="EMBL" id="GMI40879.1"/>
    </source>
</evidence>
<keyword evidence="4" id="KW-1185">Reference proteome</keyword>
<proteinExistence type="inferred from homology"/>
<evidence type="ECO:0000256" key="2">
    <source>
        <dbReference type="RuleBase" id="RU000363"/>
    </source>
</evidence>
<dbReference type="GO" id="GO:0016491">
    <property type="term" value="F:oxidoreductase activity"/>
    <property type="evidence" value="ECO:0007669"/>
    <property type="project" value="UniProtKB-KW"/>
</dbReference>
<evidence type="ECO:0008006" key="5">
    <source>
        <dbReference type="Google" id="ProtNLM"/>
    </source>
</evidence>
<evidence type="ECO:0000313" key="4">
    <source>
        <dbReference type="Proteomes" id="UP001165065"/>
    </source>
</evidence>
<dbReference type="InterPro" id="IPR036291">
    <property type="entry name" value="NAD(P)-bd_dom_sf"/>
</dbReference>
<comment type="caution">
    <text evidence="3">The sequence shown here is derived from an EMBL/GenBank/DDBJ whole genome shotgun (WGS) entry which is preliminary data.</text>
</comment>
<reference evidence="4" key="1">
    <citation type="journal article" date="2023" name="Commun. Biol.">
        <title>Genome analysis of Parmales, the sister group of diatoms, reveals the evolutionary specialization of diatoms from phago-mixotrophs to photoautotrophs.</title>
        <authorList>
            <person name="Ban H."/>
            <person name="Sato S."/>
            <person name="Yoshikawa S."/>
            <person name="Yamada K."/>
            <person name="Nakamura Y."/>
            <person name="Ichinomiya M."/>
            <person name="Sato N."/>
            <person name="Blanc-Mathieu R."/>
            <person name="Endo H."/>
            <person name="Kuwata A."/>
            <person name="Ogata H."/>
        </authorList>
    </citation>
    <scope>NUCLEOTIDE SEQUENCE [LARGE SCALE GENOMIC DNA]</scope>
</reference>
<dbReference type="Proteomes" id="UP001165065">
    <property type="component" value="Unassembled WGS sequence"/>
</dbReference>
<gene>
    <name evidence="3" type="ORF">TrCOL_g4343</name>
</gene>
<dbReference type="SUPFAM" id="SSF51735">
    <property type="entry name" value="NAD(P)-binding Rossmann-fold domains"/>
    <property type="match status" value="1"/>
</dbReference>
<dbReference type="PRINTS" id="PR00080">
    <property type="entry name" value="SDRFAMILY"/>
</dbReference>
<protein>
    <recommendedName>
        <fullName evidence="5">NAD(P)-binding protein</fullName>
    </recommendedName>
</protein>
<dbReference type="PANTHER" id="PTHR43157">
    <property type="entry name" value="PHOSPHATIDYLINOSITOL-GLYCAN BIOSYNTHESIS CLASS F PROTEIN-RELATED"/>
    <property type="match status" value="1"/>
</dbReference>
<dbReference type="EMBL" id="BRYA01000138">
    <property type="protein sequence ID" value="GMI40879.1"/>
    <property type="molecule type" value="Genomic_DNA"/>
</dbReference>